<sequence>MKTYALTLDLKNDEKLIDEYERYHKAVWPEIKQSILDSGIIDMHIYRLGTRLFMTMQVEDHFSFAYKATMDAKNPKIQEWEELMWTYQQALPQAKPGEKWLLMKEIFKL</sequence>
<dbReference type="RefSeq" id="WP_345233413.1">
    <property type="nucleotide sequence ID" value="NZ_BAABIQ010000042.1"/>
</dbReference>
<dbReference type="Pfam" id="PF05336">
    <property type="entry name" value="rhaM"/>
    <property type="match status" value="1"/>
</dbReference>
<dbReference type="InterPro" id="IPR052996">
    <property type="entry name" value="Carb_Metab_Mutarotase"/>
</dbReference>
<accession>A0ABP9BZE4</accession>
<dbReference type="EMBL" id="BAABIQ010000042">
    <property type="protein sequence ID" value="GAA4801829.1"/>
    <property type="molecule type" value="Genomic_DNA"/>
</dbReference>
<dbReference type="Gene3D" id="3.30.70.100">
    <property type="match status" value="1"/>
</dbReference>
<dbReference type="Proteomes" id="UP001501411">
    <property type="component" value="Unassembled WGS sequence"/>
</dbReference>
<dbReference type="InterPro" id="IPR011008">
    <property type="entry name" value="Dimeric_a/b-barrel"/>
</dbReference>
<evidence type="ECO:0000313" key="2">
    <source>
        <dbReference type="Proteomes" id="UP001501411"/>
    </source>
</evidence>
<reference evidence="2" key="1">
    <citation type="journal article" date="2019" name="Int. J. Syst. Evol. Microbiol.">
        <title>The Global Catalogue of Microorganisms (GCM) 10K type strain sequencing project: providing services to taxonomists for standard genome sequencing and annotation.</title>
        <authorList>
            <consortium name="The Broad Institute Genomics Platform"/>
            <consortium name="The Broad Institute Genome Sequencing Center for Infectious Disease"/>
            <person name="Wu L."/>
            <person name="Ma J."/>
        </authorList>
    </citation>
    <scope>NUCLEOTIDE SEQUENCE [LARGE SCALE GENOMIC DNA]</scope>
    <source>
        <strain evidence="2">JCM 18200</strain>
    </source>
</reference>
<dbReference type="PANTHER" id="PTHR43239:SF1">
    <property type="entry name" value="UPF0734 PROTEIN DDB_G0273871_DDB_G0273177"/>
    <property type="match status" value="1"/>
</dbReference>
<dbReference type="InterPro" id="IPR008000">
    <property type="entry name" value="Rham/fucose_mutarotase"/>
</dbReference>
<dbReference type="SUPFAM" id="SSF54909">
    <property type="entry name" value="Dimeric alpha+beta barrel"/>
    <property type="match status" value="1"/>
</dbReference>
<protein>
    <submittedName>
        <fullName evidence="1">L-fucose mutarotase</fullName>
    </submittedName>
</protein>
<keyword evidence="2" id="KW-1185">Reference proteome</keyword>
<gene>
    <name evidence="1" type="ORF">GCM10023231_33340</name>
</gene>
<dbReference type="PANTHER" id="PTHR43239">
    <property type="entry name" value="UPF0734 PROTEIN DDB_G0273871/DDB_G0273177"/>
    <property type="match status" value="1"/>
</dbReference>
<evidence type="ECO:0000313" key="1">
    <source>
        <dbReference type="EMBL" id="GAA4801829.1"/>
    </source>
</evidence>
<comment type="caution">
    <text evidence="1">The sequence shown here is derived from an EMBL/GenBank/DDBJ whole genome shotgun (WGS) entry which is preliminary data.</text>
</comment>
<name>A0ABP9BZE4_9SPHI</name>
<proteinExistence type="predicted"/>
<organism evidence="1 2">
    <name type="scientific">Olivibacter ginsenosidimutans</name>
    <dbReference type="NCBI Taxonomy" id="1176537"/>
    <lineage>
        <taxon>Bacteria</taxon>
        <taxon>Pseudomonadati</taxon>
        <taxon>Bacteroidota</taxon>
        <taxon>Sphingobacteriia</taxon>
        <taxon>Sphingobacteriales</taxon>
        <taxon>Sphingobacteriaceae</taxon>
        <taxon>Olivibacter</taxon>
    </lineage>
</organism>